<feature type="domain" description="HTH lysR-type" evidence="5">
    <location>
        <begin position="3"/>
        <end position="60"/>
    </location>
</feature>
<dbReference type="Gene3D" id="3.40.190.290">
    <property type="match status" value="1"/>
</dbReference>
<dbReference type="InterPro" id="IPR005119">
    <property type="entry name" value="LysR_subst-bd"/>
</dbReference>
<proteinExistence type="inferred from homology"/>
<dbReference type="EMBL" id="JAQNDM010000002">
    <property type="protein sequence ID" value="MDC0711781.1"/>
    <property type="molecule type" value="Genomic_DNA"/>
</dbReference>
<dbReference type="InterPro" id="IPR036388">
    <property type="entry name" value="WH-like_DNA-bd_sf"/>
</dbReference>
<dbReference type="RefSeq" id="WP_272141773.1">
    <property type="nucleotide sequence ID" value="NZ_JAQNDM010000002.1"/>
</dbReference>
<accession>A0ABT5DHE4</accession>
<evidence type="ECO:0000256" key="3">
    <source>
        <dbReference type="ARBA" id="ARBA00023125"/>
    </source>
</evidence>
<evidence type="ECO:0000256" key="4">
    <source>
        <dbReference type="ARBA" id="ARBA00023163"/>
    </source>
</evidence>
<keyword evidence="2" id="KW-0805">Transcription regulation</keyword>
<evidence type="ECO:0000259" key="5">
    <source>
        <dbReference type="PROSITE" id="PS50931"/>
    </source>
</evidence>
<reference evidence="6 7" key="1">
    <citation type="submission" date="2022-11" db="EMBL/GenBank/DDBJ databases">
        <title>Minimal conservation of predation-associated metabolite biosynthetic gene clusters underscores biosynthetic potential of Myxococcota including descriptions for ten novel species: Archangium lansinium sp. nov., Myxococcus landrumus sp. nov., Nannocystis bai.</title>
        <authorList>
            <person name="Ahearne A."/>
            <person name="Stevens C."/>
            <person name="Dowd S."/>
        </authorList>
    </citation>
    <scope>NUCLEOTIDE SEQUENCE [LARGE SCALE GENOMIC DNA]</scope>
    <source>
        <strain evidence="6 7">NCWAL01</strain>
    </source>
</reference>
<dbReference type="SUPFAM" id="SSF46785">
    <property type="entry name" value="Winged helix' DNA-binding domain"/>
    <property type="match status" value="1"/>
</dbReference>
<name>A0ABT5DHE4_9BACT</name>
<evidence type="ECO:0000256" key="1">
    <source>
        <dbReference type="ARBA" id="ARBA00009437"/>
    </source>
</evidence>
<comment type="caution">
    <text evidence="6">The sequence shown here is derived from an EMBL/GenBank/DDBJ whole genome shotgun (WGS) entry which is preliminary data.</text>
</comment>
<dbReference type="CDD" id="cd08421">
    <property type="entry name" value="PBP2_LTTR_like_1"/>
    <property type="match status" value="1"/>
</dbReference>
<dbReference type="InterPro" id="IPR050950">
    <property type="entry name" value="HTH-type_LysR_regulators"/>
</dbReference>
<dbReference type="Proteomes" id="UP001221838">
    <property type="component" value="Unassembled WGS sequence"/>
</dbReference>
<dbReference type="Pfam" id="PF00126">
    <property type="entry name" value="HTH_1"/>
    <property type="match status" value="1"/>
</dbReference>
<dbReference type="PANTHER" id="PTHR30419:SF2">
    <property type="entry name" value="LYSR FAMILY TRANSCRIPTIONAL REGULATOR"/>
    <property type="match status" value="1"/>
</dbReference>
<protein>
    <submittedName>
        <fullName evidence="6">LysR family transcriptional regulator</fullName>
    </submittedName>
</protein>
<dbReference type="Pfam" id="PF03466">
    <property type="entry name" value="LysR_substrate"/>
    <property type="match status" value="1"/>
</dbReference>
<dbReference type="PANTHER" id="PTHR30419">
    <property type="entry name" value="HTH-TYPE TRANSCRIPTIONAL REGULATOR YBHD"/>
    <property type="match status" value="1"/>
</dbReference>
<dbReference type="Gene3D" id="1.10.10.10">
    <property type="entry name" value="Winged helix-like DNA-binding domain superfamily/Winged helix DNA-binding domain"/>
    <property type="match status" value="1"/>
</dbReference>
<dbReference type="PROSITE" id="PS50931">
    <property type="entry name" value="HTH_LYSR"/>
    <property type="match status" value="1"/>
</dbReference>
<sequence>MHFDLTDLSLFLHVSEHGSITRGAARAHLALASASERIRGMEEALGVSLLERGRRGVLLTPAGRALAHHARIVLQQIDRLRGELGDYAHGLKGHVRMLANTAAISEFLPEALGEFLSTHPGINVDLEERLSYDIVQAIAEGRAELGIVSGTVSLGALQTFPFRRDRLVVVISRGHRLAGHRSLAFAELLDEPFIGLGEGSALQDHLASHASRLGRRLDYRVRLRSFDAVCRLVERGVGIGVIPEAAARRCQRSMAIRRIPLREPWALRDLLICTRDLQQLSAPARLLADALRAAETRSPVP</sequence>
<keyword evidence="4" id="KW-0804">Transcription</keyword>
<organism evidence="6 7">
    <name type="scientific">Stigmatella ashevillensis</name>
    <dbReference type="NCBI Taxonomy" id="2995309"/>
    <lineage>
        <taxon>Bacteria</taxon>
        <taxon>Pseudomonadati</taxon>
        <taxon>Myxococcota</taxon>
        <taxon>Myxococcia</taxon>
        <taxon>Myxococcales</taxon>
        <taxon>Cystobacterineae</taxon>
        <taxon>Archangiaceae</taxon>
        <taxon>Stigmatella</taxon>
    </lineage>
</organism>
<gene>
    <name evidence="6" type="ORF">POL68_25150</name>
</gene>
<keyword evidence="3" id="KW-0238">DNA-binding</keyword>
<comment type="similarity">
    <text evidence="1">Belongs to the LysR transcriptional regulatory family.</text>
</comment>
<evidence type="ECO:0000313" key="7">
    <source>
        <dbReference type="Proteomes" id="UP001221838"/>
    </source>
</evidence>
<dbReference type="SUPFAM" id="SSF53850">
    <property type="entry name" value="Periplasmic binding protein-like II"/>
    <property type="match status" value="1"/>
</dbReference>
<evidence type="ECO:0000313" key="6">
    <source>
        <dbReference type="EMBL" id="MDC0711781.1"/>
    </source>
</evidence>
<keyword evidence="7" id="KW-1185">Reference proteome</keyword>
<dbReference type="InterPro" id="IPR000847">
    <property type="entry name" value="LysR_HTH_N"/>
</dbReference>
<dbReference type="InterPro" id="IPR036390">
    <property type="entry name" value="WH_DNA-bd_sf"/>
</dbReference>
<evidence type="ECO:0000256" key="2">
    <source>
        <dbReference type="ARBA" id="ARBA00023015"/>
    </source>
</evidence>